<sequence>MTTPDVTPVAASTWLVGGFGPDMECESEGISVMHSRADGSLELSHLAAAVPSASFLVVDGAKVYSTLEGSGQVAAFDRDGETLSEASLTASGGQYPCHITVNGGTVIAANYGTGTLGVIDAGGASGALETRQVVETTGLGPRPQQEGPHAHSSLFVDDHTVFSLDLGADRIRIFSYGNFALEQTDEVALPAGFGPRDIVARPGNLFYVLGELGCGFMVFEWKDRQLHKLCSIALPGAVEGDQAAAIAISDDARHAYVGVRHSNLIAVLTIAEDGRSVAPLTAVSCEGNWPRHMILSDGILHVSNQFSNEIASFRIDDNGIPQLITAPTRVLSPTYLARIA</sequence>
<dbReference type="RefSeq" id="WP_229820264.1">
    <property type="nucleotide sequence ID" value="NZ_BMZU01000001.1"/>
</dbReference>
<evidence type="ECO:0000313" key="2">
    <source>
        <dbReference type="EMBL" id="PJJ82202.1"/>
    </source>
</evidence>
<accession>A0A2M9D974</accession>
<organism evidence="2 3">
    <name type="scientific">Salinibacterium amurskyense</name>
    <dbReference type="NCBI Taxonomy" id="205941"/>
    <lineage>
        <taxon>Bacteria</taxon>
        <taxon>Bacillati</taxon>
        <taxon>Actinomycetota</taxon>
        <taxon>Actinomycetes</taxon>
        <taxon>Micrococcales</taxon>
        <taxon>Microbacteriaceae</taxon>
        <taxon>Salinibacterium</taxon>
    </lineage>
</organism>
<dbReference type="EMBL" id="PGFH01000001">
    <property type="protein sequence ID" value="PJJ82202.1"/>
    <property type="molecule type" value="Genomic_DNA"/>
</dbReference>
<name>A0A2M9D974_9MICO</name>
<gene>
    <name evidence="2" type="ORF">CLV85_1393</name>
</gene>
<proteinExistence type="inferred from homology"/>
<dbReference type="PANTHER" id="PTHR30344">
    <property type="entry name" value="6-PHOSPHOGLUCONOLACTONASE-RELATED"/>
    <property type="match status" value="1"/>
</dbReference>
<dbReference type="InterPro" id="IPR011048">
    <property type="entry name" value="Haem_d1_sf"/>
</dbReference>
<evidence type="ECO:0000256" key="1">
    <source>
        <dbReference type="ARBA" id="ARBA00005564"/>
    </source>
</evidence>
<dbReference type="Gene3D" id="2.130.10.10">
    <property type="entry name" value="YVTN repeat-like/Quinoprotein amine dehydrogenase"/>
    <property type="match status" value="1"/>
</dbReference>
<dbReference type="SUPFAM" id="SSF51004">
    <property type="entry name" value="C-terminal (heme d1) domain of cytochrome cd1-nitrite reductase"/>
    <property type="match status" value="1"/>
</dbReference>
<dbReference type="Pfam" id="PF10282">
    <property type="entry name" value="Lactonase"/>
    <property type="match status" value="1"/>
</dbReference>
<dbReference type="InterPro" id="IPR019405">
    <property type="entry name" value="Lactonase_7-beta_prop"/>
</dbReference>
<dbReference type="GO" id="GO:0017057">
    <property type="term" value="F:6-phosphogluconolactonase activity"/>
    <property type="evidence" value="ECO:0007669"/>
    <property type="project" value="TreeGrafter"/>
</dbReference>
<keyword evidence="2" id="KW-0413">Isomerase</keyword>
<protein>
    <submittedName>
        <fullName evidence="2">6-phosphogluconolactonase (Cycloisomerase 2 family)</fullName>
    </submittedName>
</protein>
<keyword evidence="3" id="KW-1185">Reference proteome</keyword>
<comment type="caution">
    <text evidence="2">The sequence shown here is derived from an EMBL/GenBank/DDBJ whole genome shotgun (WGS) entry which is preliminary data.</text>
</comment>
<dbReference type="PANTHER" id="PTHR30344:SF1">
    <property type="entry name" value="6-PHOSPHOGLUCONOLACTONASE"/>
    <property type="match status" value="1"/>
</dbReference>
<dbReference type="AlphaFoldDB" id="A0A2M9D974"/>
<dbReference type="Proteomes" id="UP000231742">
    <property type="component" value="Unassembled WGS sequence"/>
</dbReference>
<dbReference type="InterPro" id="IPR050282">
    <property type="entry name" value="Cycloisomerase_2"/>
</dbReference>
<dbReference type="InterPro" id="IPR015943">
    <property type="entry name" value="WD40/YVTN_repeat-like_dom_sf"/>
</dbReference>
<dbReference type="GO" id="GO:0016853">
    <property type="term" value="F:isomerase activity"/>
    <property type="evidence" value="ECO:0007669"/>
    <property type="project" value="UniProtKB-KW"/>
</dbReference>
<comment type="similarity">
    <text evidence="1">Belongs to the cycloisomerase 2 family.</text>
</comment>
<evidence type="ECO:0000313" key="3">
    <source>
        <dbReference type="Proteomes" id="UP000231742"/>
    </source>
</evidence>
<reference evidence="2 3" key="1">
    <citation type="submission" date="2017-11" db="EMBL/GenBank/DDBJ databases">
        <title>Genomic Encyclopedia of Archaeal and Bacterial Type Strains, Phase II (KMG-II): From Individual Species to Whole Genera.</title>
        <authorList>
            <person name="Goeker M."/>
        </authorList>
    </citation>
    <scope>NUCLEOTIDE SEQUENCE [LARGE SCALE GENOMIC DNA]</scope>
    <source>
        <strain evidence="2 3">DSM 16400</strain>
    </source>
</reference>